<dbReference type="PROSITE" id="PS50067">
    <property type="entry name" value="KINESIN_MOTOR_2"/>
    <property type="match status" value="1"/>
</dbReference>
<feature type="domain" description="Kinesin motor" evidence="2">
    <location>
        <begin position="33"/>
        <end position="391"/>
    </location>
</feature>
<keyword evidence="1" id="KW-0505">Motor protein</keyword>
<evidence type="ECO:0000256" key="1">
    <source>
        <dbReference type="PROSITE-ProRule" id="PRU00283"/>
    </source>
</evidence>
<comment type="similarity">
    <text evidence="1">Belongs to the TRAFAC class myosin-kinesin ATPase superfamily. Kinesin family.</text>
</comment>
<keyword evidence="4" id="KW-1185">Reference proteome</keyword>
<dbReference type="InParanoid" id="A0A1E7F8X8"/>
<dbReference type="SUPFAM" id="SSF52540">
    <property type="entry name" value="P-loop containing nucleoside triphosphate hydrolases"/>
    <property type="match status" value="1"/>
</dbReference>
<dbReference type="GO" id="GO:0008017">
    <property type="term" value="F:microtubule binding"/>
    <property type="evidence" value="ECO:0007669"/>
    <property type="project" value="InterPro"/>
</dbReference>
<dbReference type="OrthoDB" id="3176171at2759"/>
<dbReference type="AlphaFoldDB" id="A0A1E7F8X8"/>
<proteinExistence type="inferred from homology"/>
<name>A0A1E7F8X8_9STRA</name>
<dbReference type="InterPro" id="IPR027640">
    <property type="entry name" value="Kinesin-like_fam"/>
</dbReference>
<evidence type="ECO:0000313" key="4">
    <source>
        <dbReference type="Proteomes" id="UP000095751"/>
    </source>
</evidence>
<dbReference type="PRINTS" id="PR00380">
    <property type="entry name" value="KINESINHEAVY"/>
</dbReference>
<dbReference type="PANTHER" id="PTHR47972">
    <property type="entry name" value="KINESIN-LIKE PROTEIN KLP-3"/>
    <property type="match status" value="1"/>
</dbReference>
<dbReference type="Proteomes" id="UP000095751">
    <property type="component" value="Unassembled WGS sequence"/>
</dbReference>
<dbReference type="EMBL" id="KV784360">
    <property type="protein sequence ID" value="OEU14589.1"/>
    <property type="molecule type" value="Genomic_DNA"/>
</dbReference>
<reference evidence="3 4" key="1">
    <citation type="submission" date="2016-09" db="EMBL/GenBank/DDBJ databases">
        <title>Extensive genetic diversity and differential bi-allelic expression allows diatom success in the polar Southern Ocean.</title>
        <authorList>
            <consortium name="DOE Joint Genome Institute"/>
            <person name="Mock T."/>
            <person name="Otillar R.P."/>
            <person name="Strauss J."/>
            <person name="Dupont C."/>
            <person name="Frickenhaus S."/>
            <person name="Maumus F."/>
            <person name="Mcmullan M."/>
            <person name="Sanges R."/>
            <person name="Schmutz J."/>
            <person name="Toseland A."/>
            <person name="Valas R."/>
            <person name="Veluchamy A."/>
            <person name="Ward B.J."/>
            <person name="Allen A."/>
            <person name="Barry K."/>
            <person name="Falciatore A."/>
            <person name="Ferrante M."/>
            <person name="Fortunato A.E."/>
            <person name="Gloeckner G."/>
            <person name="Gruber A."/>
            <person name="Hipkin R."/>
            <person name="Janech M."/>
            <person name="Kroth P."/>
            <person name="Leese F."/>
            <person name="Lindquist E."/>
            <person name="Lyon B.R."/>
            <person name="Martin J."/>
            <person name="Mayer C."/>
            <person name="Parker M."/>
            <person name="Quesneville H."/>
            <person name="Raymond J."/>
            <person name="Uhlig C."/>
            <person name="Valentin K.U."/>
            <person name="Worden A.Z."/>
            <person name="Armbrust E.V."/>
            <person name="Bowler C."/>
            <person name="Green B."/>
            <person name="Moulton V."/>
            <person name="Van Oosterhout C."/>
            <person name="Grigoriev I."/>
        </authorList>
    </citation>
    <scope>NUCLEOTIDE SEQUENCE [LARGE SCALE GENOMIC DNA]</scope>
    <source>
        <strain evidence="3 4">CCMP1102</strain>
    </source>
</reference>
<dbReference type="GO" id="GO:0005524">
    <property type="term" value="F:ATP binding"/>
    <property type="evidence" value="ECO:0007669"/>
    <property type="project" value="UniProtKB-UniRule"/>
</dbReference>
<dbReference type="InterPro" id="IPR036961">
    <property type="entry name" value="Kinesin_motor_dom_sf"/>
</dbReference>
<dbReference type="Pfam" id="PF00225">
    <property type="entry name" value="Kinesin"/>
    <property type="match status" value="1"/>
</dbReference>
<accession>A0A1E7F8X8</accession>
<keyword evidence="1" id="KW-0547">Nucleotide-binding</keyword>
<evidence type="ECO:0000313" key="3">
    <source>
        <dbReference type="EMBL" id="OEU14589.1"/>
    </source>
</evidence>
<dbReference type="GO" id="GO:0016787">
    <property type="term" value="F:hydrolase activity"/>
    <property type="evidence" value="ECO:0007669"/>
    <property type="project" value="UniProtKB-KW"/>
</dbReference>
<keyword evidence="3" id="KW-0378">Hydrolase</keyword>
<dbReference type="GO" id="GO:0015630">
    <property type="term" value="C:microtubule cytoskeleton"/>
    <property type="evidence" value="ECO:0007669"/>
    <property type="project" value="TreeGrafter"/>
</dbReference>
<feature type="binding site" evidence="1">
    <location>
        <begin position="120"/>
        <end position="127"/>
    </location>
    <ligand>
        <name>ATP</name>
        <dbReference type="ChEBI" id="CHEBI:30616"/>
    </ligand>
</feature>
<keyword evidence="1" id="KW-0067">ATP-binding</keyword>
<dbReference type="KEGG" id="fcy:FRACYDRAFT_188131"/>
<dbReference type="InterPro" id="IPR001752">
    <property type="entry name" value="Kinesin_motor_dom"/>
</dbReference>
<evidence type="ECO:0000259" key="2">
    <source>
        <dbReference type="PROSITE" id="PS50067"/>
    </source>
</evidence>
<gene>
    <name evidence="3" type="ORF">FRACYDRAFT_188131</name>
</gene>
<protein>
    <submittedName>
        <fullName evidence="3">p-loop containing nucleoside triphosphate hydrolase protein</fullName>
    </submittedName>
</protein>
<dbReference type="PANTHER" id="PTHR47972:SF28">
    <property type="entry name" value="KINESIN-LIKE PROTEIN KLP-3"/>
    <property type="match status" value="1"/>
</dbReference>
<organism evidence="3 4">
    <name type="scientific">Fragilariopsis cylindrus CCMP1102</name>
    <dbReference type="NCBI Taxonomy" id="635003"/>
    <lineage>
        <taxon>Eukaryota</taxon>
        <taxon>Sar</taxon>
        <taxon>Stramenopiles</taxon>
        <taxon>Ochrophyta</taxon>
        <taxon>Bacillariophyta</taxon>
        <taxon>Bacillariophyceae</taxon>
        <taxon>Bacillariophycidae</taxon>
        <taxon>Bacillariales</taxon>
        <taxon>Bacillariaceae</taxon>
        <taxon>Fragilariopsis</taxon>
    </lineage>
</organism>
<dbReference type="SMART" id="SM00129">
    <property type="entry name" value="KISc"/>
    <property type="match status" value="1"/>
</dbReference>
<dbReference type="Gene3D" id="3.40.850.10">
    <property type="entry name" value="Kinesin motor domain"/>
    <property type="match status" value="1"/>
</dbReference>
<dbReference type="GO" id="GO:0003777">
    <property type="term" value="F:microtubule motor activity"/>
    <property type="evidence" value="ECO:0007669"/>
    <property type="project" value="InterPro"/>
</dbReference>
<dbReference type="InterPro" id="IPR027417">
    <property type="entry name" value="P-loop_NTPase"/>
</dbReference>
<dbReference type="GO" id="GO:0007018">
    <property type="term" value="P:microtubule-based movement"/>
    <property type="evidence" value="ECO:0007669"/>
    <property type="project" value="InterPro"/>
</dbReference>
<sequence>MTVVEVDRLRSKLAMESARRRKLLDELQDLRGSIRVYCRPRVPPTSSSTKKYQPTIDMVSNEVLMLHRDLVSSSSDSTPLCFEFDGILSSDMSQNDVYAEFEAICASVVEGYKVCIMTYGQADSGKTHTMLGEVHCNKKDHSVSIDNHGIHLRSMKQLFSLLEHRRDRFLDTVTLNLVEVHDERLIDLLAGTDFGEAHGRLEIKTNRDGETVLRGVLSVEVSSFEDVLCVWNEILATRSSRLAEQEIDARAYELDSHVVATLKVSSINIVTGASASGQIQFVDFASSDVVSTKRSLGVSSSKRLSINSSSDQLLEDWKFTNKSLNAVRDVVQARTQYQRSVPYRNSTITHVLSDSLESDTKVVMIACVSTDEKDVQNTTCTLQFAQEMRKVTVGKATRHTSVGKT</sequence>